<feature type="non-terminal residue" evidence="2">
    <location>
        <position position="321"/>
    </location>
</feature>
<dbReference type="GO" id="GO:0005524">
    <property type="term" value="F:ATP binding"/>
    <property type="evidence" value="ECO:0007669"/>
    <property type="project" value="UniProtKB-KW"/>
</dbReference>
<accession>A0A642C1I6</accession>
<dbReference type="InterPro" id="IPR027417">
    <property type="entry name" value="P-loop_NTPase"/>
</dbReference>
<evidence type="ECO:0000259" key="1">
    <source>
        <dbReference type="Pfam" id="PF01637"/>
    </source>
</evidence>
<reference evidence="2" key="1">
    <citation type="journal article" date="2019" name="Nat. Med.">
        <title>A library of human gut bacterial isolates paired with longitudinal multiomics data enables mechanistic microbiome research.</title>
        <authorList>
            <person name="Poyet M."/>
            <person name="Groussin M."/>
            <person name="Gibbons S.M."/>
            <person name="Avila-Pacheco J."/>
            <person name="Jiang X."/>
            <person name="Kearney S.M."/>
            <person name="Perrotta A.R."/>
            <person name="Berdy B."/>
            <person name="Zhao S."/>
            <person name="Lieberman T.D."/>
            <person name="Swanson P.K."/>
            <person name="Smith M."/>
            <person name="Roesemann S."/>
            <person name="Alexander J.E."/>
            <person name="Rich S.A."/>
            <person name="Livny J."/>
            <person name="Vlamakis H."/>
            <person name="Clish C."/>
            <person name="Bullock K."/>
            <person name="Deik A."/>
            <person name="Scott J."/>
            <person name="Pierce K.A."/>
            <person name="Xavier R.J."/>
            <person name="Alm E.J."/>
        </authorList>
    </citation>
    <scope>NUCLEOTIDE SEQUENCE</scope>
    <source>
        <strain evidence="2">BIOML-A16</strain>
    </source>
</reference>
<dbReference type="SUPFAM" id="SSF52540">
    <property type="entry name" value="P-loop containing nucleoside triphosphate hydrolases"/>
    <property type="match status" value="1"/>
</dbReference>
<comment type="caution">
    <text evidence="2">The sequence shown here is derived from an EMBL/GenBank/DDBJ whole genome shotgun (WGS) entry which is preliminary data.</text>
</comment>
<dbReference type="PANTHER" id="PTHR34301">
    <property type="entry name" value="DNA-BINDING PROTEIN-RELATED"/>
    <property type="match status" value="1"/>
</dbReference>
<sequence>MTLLNNPLVTSGYIAPEYFCDRERETEELLRWLVNENNVAIISTRRMGKTGLIQHCFHLKEIKENYYTFLIDIYATKTLREFVFQLGKVILATLKPKGQKAWELFVNSLVSLKAGFSLDMSGMPQWNLELGDIKSPETTLDEIFHYLAVSDKPCIIAIDEFQQVAQYPEKNTEALLRTYVQHCDKAHFIFAGSQRHLMGEMFISPARPFYQSVSILHLSAIDKQKYMEFVQHHFRMAQKNIDITVFDSLYNRFEGITWYLQKILNILFAMTPKGEVCGGEMIEQAVDFILDSYSFTYSELLYQLPEKQKELMIAICKEGKA</sequence>
<keyword evidence="2" id="KW-0067">ATP-binding</keyword>
<dbReference type="Pfam" id="PF01637">
    <property type="entry name" value="ATPase_2"/>
    <property type="match status" value="1"/>
</dbReference>
<proteinExistence type="predicted"/>
<keyword evidence="2" id="KW-0547">Nucleotide-binding</keyword>
<protein>
    <submittedName>
        <fullName evidence="2">ATP-binding protein</fullName>
    </submittedName>
</protein>
<organism evidence="2">
    <name type="scientific">Bacteroides ovatus</name>
    <dbReference type="NCBI Taxonomy" id="28116"/>
    <lineage>
        <taxon>Bacteria</taxon>
        <taxon>Pseudomonadati</taxon>
        <taxon>Bacteroidota</taxon>
        <taxon>Bacteroidia</taxon>
        <taxon>Bacteroidales</taxon>
        <taxon>Bacteroidaceae</taxon>
        <taxon>Bacteroides</taxon>
    </lineage>
</organism>
<dbReference type="EMBL" id="VWFQ01000187">
    <property type="protein sequence ID" value="KAA4631424.1"/>
    <property type="molecule type" value="Genomic_DNA"/>
</dbReference>
<feature type="domain" description="ATPase" evidence="1">
    <location>
        <begin position="19"/>
        <end position="262"/>
    </location>
</feature>
<name>A0A642C1I6_BACOV</name>
<dbReference type="PANTHER" id="PTHR34301:SF8">
    <property type="entry name" value="ATPASE DOMAIN-CONTAINING PROTEIN"/>
    <property type="match status" value="1"/>
</dbReference>
<dbReference type="InterPro" id="IPR011579">
    <property type="entry name" value="ATPase_dom"/>
</dbReference>
<dbReference type="Gene3D" id="3.40.50.300">
    <property type="entry name" value="P-loop containing nucleotide triphosphate hydrolases"/>
    <property type="match status" value="1"/>
</dbReference>
<gene>
    <name evidence="2" type="ORF">F3B52_27680</name>
</gene>
<evidence type="ECO:0000313" key="2">
    <source>
        <dbReference type="EMBL" id="KAA4631424.1"/>
    </source>
</evidence>
<dbReference type="AlphaFoldDB" id="A0A642C1I6"/>